<sequence length="258" mass="28038">MLMPPQPPPGQAPAADQLARCQQCATRSLCLMGWIRPSHAQLLASAIAEQPIQKGEILQRQGDVAATIAIIKLGTVVGSRRGTDGSERPVALFSRGQLMGAYGLLGQRCQLSARALSPGRVCEVSIADLYRLGVMDRQFLGCVYSMISAAFGVLADWAQVVRVKGVQWQVLLALHLLAREHGNPVIRLPSHVALAELLSTTRETIARSLQQLEKQGLIHRIDRWHCQVLHLDPHNVPSSVLQELGQLAKTRYGADGAS</sequence>
<dbReference type="InterPro" id="IPR000524">
    <property type="entry name" value="Tscrpt_reg_HTH_GntR"/>
</dbReference>
<evidence type="ECO:0000256" key="1">
    <source>
        <dbReference type="ARBA" id="ARBA00023015"/>
    </source>
</evidence>
<dbReference type="InterPro" id="IPR014710">
    <property type="entry name" value="RmlC-like_jellyroll"/>
</dbReference>
<feature type="domain" description="Cyclic nucleotide-binding" evidence="4">
    <location>
        <begin position="31"/>
        <end position="138"/>
    </location>
</feature>
<dbReference type="InterPro" id="IPR036388">
    <property type="entry name" value="WH-like_DNA-bd_sf"/>
</dbReference>
<dbReference type="EMBL" id="BSPB01000001">
    <property type="protein sequence ID" value="GLS12673.1"/>
    <property type="molecule type" value="Genomic_DNA"/>
</dbReference>
<evidence type="ECO:0000259" key="5">
    <source>
        <dbReference type="PROSITE" id="PS51063"/>
    </source>
</evidence>
<comment type="caution">
    <text evidence="6">The sequence shown here is derived from an EMBL/GenBank/DDBJ whole genome shotgun (WGS) entry which is preliminary data.</text>
</comment>
<evidence type="ECO:0000313" key="6">
    <source>
        <dbReference type="EMBL" id="GLS12673.1"/>
    </source>
</evidence>
<dbReference type="RefSeq" id="WP_234265400.1">
    <property type="nucleotide sequence ID" value="NZ_BSPB01000001.1"/>
</dbReference>
<dbReference type="Pfam" id="PF13545">
    <property type="entry name" value="HTH_Crp_2"/>
    <property type="match status" value="1"/>
</dbReference>
<dbReference type="SMART" id="SM00419">
    <property type="entry name" value="HTH_CRP"/>
    <property type="match status" value="1"/>
</dbReference>
<evidence type="ECO:0000256" key="3">
    <source>
        <dbReference type="ARBA" id="ARBA00023163"/>
    </source>
</evidence>
<dbReference type="InterPro" id="IPR012318">
    <property type="entry name" value="HTH_CRP"/>
</dbReference>
<name>A0ABQ6BWV7_9BURK</name>
<feature type="domain" description="HTH crp-type" evidence="5">
    <location>
        <begin position="164"/>
        <end position="232"/>
    </location>
</feature>
<dbReference type="InterPro" id="IPR000595">
    <property type="entry name" value="cNMP-bd_dom"/>
</dbReference>
<dbReference type="CDD" id="cd00038">
    <property type="entry name" value="CAP_ED"/>
    <property type="match status" value="1"/>
</dbReference>
<reference evidence="7" key="1">
    <citation type="journal article" date="2019" name="Int. J. Syst. Evol. Microbiol.">
        <title>The Global Catalogue of Microorganisms (GCM) 10K type strain sequencing project: providing services to taxonomists for standard genome sequencing and annotation.</title>
        <authorList>
            <consortium name="The Broad Institute Genomics Platform"/>
            <consortium name="The Broad Institute Genome Sequencing Center for Infectious Disease"/>
            <person name="Wu L."/>
            <person name="Ma J."/>
        </authorList>
    </citation>
    <scope>NUCLEOTIDE SEQUENCE [LARGE SCALE GENOMIC DNA]</scope>
    <source>
        <strain evidence="7">NBRC 109341</strain>
    </source>
</reference>
<evidence type="ECO:0000313" key="7">
    <source>
        <dbReference type="Proteomes" id="UP001156903"/>
    </source>
</evidence>
<dbReference type="Gene3D" id="2.60.120.10">
    <property type="entry name" value="Jelly Rolls"/>
    <property type="match status" value="1"/>
</dbReference>
<dbReference type="SUPFAM" id="SSF51206">
    <property type="entry name" value="cAMP-binding domain-like"/>
    <property type="match status" value="1"/>
</dbReference>
<dbReference type="Gene3D" id="1.10.10.10">
    <property type="entry name" value="Winged helix-like DNA-binding domain superfamily/Winged helix DNA-binding domain"/>
    <property type="match status" value="1"/>
</dbReference>
<dbReference type="Pfam" id="PF00027">
    <property type="entry name" value="cNMP_binding"/>
    <property type="match status" value="1"/>
</dbReference>
<keyword evidence="1" id="KW-0805">Transcription regulation</keyword>
<proteinExistence type="predicted"/>
<dbReference type="InterPro" id="IPR036390">
    <property type="entry name" value="WH_DNA-bd_sf"/>
</dbReference>
<dbReference type="PROSITE" id="PS50042">
    <property type="entry name" value="CNMP_BINDING_3"/>
    <property type="match status" value="1"/>
</dbReference>
<organism evidence="6 7">
    <name type="scientific">Hydrogenophaga electricum</name>
    <dbReference type="NCBI Taxonomy" id="1230953"/>
    <lineage>
        <taxon>Bacteria</taxon>
        <taxon>Pseudomonadati</taxon>
        <taxon>Pseudomonadota</taxon>
        <taxon>Betaproteobacteria</taxon>
        <taxon>Burkholderiales</taxon>
        <taxon>Comamonadaceae</taxon>
        <taxon>Hydrogenophaga</taxon>
    </lineage>
</organism>
<dbReference type="PRINTS" id="PR00035">
    <property type="entry name" value="HTHGNTR"/>
</dbReference>
<keyword evidence="7" id="KW-1185">Reference proteome</keyword>
<keyword evidence="2" id="KW-0238">DNA-binding</keyword>
<dbReference type="Proteomes" id="UP001156903">
    <property type="component" value="Unassembled WGS sequence"/>
</dbReference>
<dbReference type="PROSITE" id="PS51063">
    <property type="entry name" value="HTH_CRP_2"/>
    <property type="match status" value="1"/>
</dbReference>
<accession>A0ABQ6BWV7</accession>
<protein>
    <submittedName>
        <fullName evidence="6">Electron transport regulator A</fullName>
    </submittedName>
</protein>
<dbReference type="SUPFAM" id="SSF46785">
    <property type="entry name" value="Winged helix' DNA-binding domain"/>
    <property type="match status" value="1"/>
</dbReference>
<evidence type="ECO:0000256" key="2">
    <source>
        <dbReference type="ARBA" id="ARBA00023125"/>
    </source>
</evidence>
<evidence type="ECO:0000259" key="4">
    <source>
        <dbReference type="PROSITE" id="PS50042"/>
    </source>
</evidence>
<keyword evidence="3" id="KW-0804">Transcription</keyword>
<dbReference type="InterPro" id="IPR018490">
    <property type="entry name" value="cNMP-bd_dom_sf"/>
</dbReference>
<gene>
    <name evidence="6" type="primary">etrA</name>
    <name evidence="6" type="ORF">GCM10007935_00990</name>
</gene>